<evidence type="ECO:0000313" key="3">
    <source>
        <dbReference type="Proteomes" id="UP000189703"/>
    </source>
</evidence>
<dbReference type="InterPro" id="IPR023213">
    <property type="entry name" value="CAT-like_dom_sf"/>
</dbReference>
<evidence type="ECO:0000256" key="2">
    <source>
        <dbReference type="ARBA" id="ARBA00023315"/>
    </source>
</evidence>
<dbReference type="OMA" id="CDIFWFK"/>
<dbReference type="FunCoup" id="A0A1U8ASH9">
    <property type="interactions" value="363"/>
</dbReference>
<keyword evidence="3" id="KW-1185">Reference proteome</keyword>
<keyword evidence="1" id="KW-0808">Transferase</keyword>
<accession>A0A1U8ASH9</accession>
<dbReference type="GeneID" id="104603436"/>
<dbReference type="RefSeq" id="XP_010265764.1">
    <property type="nucleotide sequence ID" value="XM_010267462.2"/>
</dbReference>
<name>A0A1U8ASH9_NELNU</name>
<dbReference type="Gene3D" id="3.30.559.10">
    <property type="entry name" value="Chloramphenicol acetyltransferase-like domain"/>
    <property type="match status" value="2"/>
</dbReference>
<dbReference type="GO" id="GO:0016747">
    <property type="term" value="F:acyltransferase activity, transferring groups other than amino-acyl groups"/>
    <property type="evidence" value="ECO:0007669"/>
    <property type="project" value="UniProtKB-ARBA"/>
</dbReference>
<dbReference type="InterPro" id="IPR051504">
    <property type="entry name" value="Plant_metabolite_acyltrans"/>
</dbReference>
<gene>
    <name evidence="4" type="primary">LOC104603436</name>
</gene>
<dbReference type="AlphaFoldDB" id="A0A1U8ASH9"/>
<dbReference type="OrthoDB" id="1862401at2759"/>
<dbReference type="SUPFAM" id="SSF52777">
    <property type="entry name" value="CoA-dependent acyltransferases"/>
    <property type="match status" value="1"/>
</dbReference>
<evidence type="ECO:0000313" key="4">
    <source>
        <dbReference type="RefSeq" id="XP_010265764.1"/>
    </source>
</evidence>
<proteinExistence type="predicted"/>
<sequence>MAPSKQVKVMELCKVAPPPGSVAPASLPPTFFDLFFLPLPPPQLLYFYDFPHPLTQFTYALLPRIKHSLSLTLRHFYPLAGSLSWPLGSPKPMLHYVEGNAVSLTIAESDDDFHRLSGNQVRDANESHPLVPQLSVTGSVVPLLALQATVFPNSGICFGIALHHSVVDAKTTIHFMKSWASICKLGEASLPTESLPIYDRTLIKDPKGIEKIFLSQLVKFFHSETDSHESGERRLKVVDFMSPPKVVRATFQLNGDNVARLRGRIWAMRKKQEQLPQPRLSTFTVVCAYTWVCLVQAGNERFRFLINVDCRSRLDPPLPATYFGNCIGTRIVNAERADLLRHDALAIAATLIDETTKRLENGVLDDAELWLSRLLSAGSSAPKIAVAGSNRLGFYDADFGWGRPKKVELTSNDRTGAIFITENPNGDGGAEISLTLKKGEMDAFASVFVNGLRATGTEFNPSRL</sequence>
<evidence type="ECO:0000256" key="1">
    <source>
        <dbReference type="ARBA" id="ARBA00022679"/>
    </source>
</evidence>
<protein>
    <submittedName>
        <fullName evidence="4">Anthocyanin 5-aromatic acyltransferase-like</fullName>
    </submittedName>
</protein>
<dbReference type="KEGG" id="nnu:104603436"/>
<dbReference type="PANTHER" id="PTHR31625">
    <property type="match status" value="1"/>
</dbReference>
<organism evidence="3 4">
    <name type="scientific">Nelumbo nucifera</name>
    <name type="common">Sacred lotus</name>
    <dbReference type="NCBI Taxonomy" id="4432"/>
    <lineage>
        <taxon>Eukaryota</taxon>
        <taxon>Viridiplantae</taxon>
        <taxon>Streptophyta</taxon>
        <taxon>Embryophyta</taxon>
        <taxon>Tracheophyta</taxon>
        <taxon>Spermatophyta</taxon>
        <taxon>Magnoliopsida</taxon>
        <taxon>Proteales</taxon>
        <taxon>Nelumbonaceae</taxon>
        <taxon>Nelumbo</taxon>
    </lineage>
</organism>
<dbReference type="Pfam" id="PF02458">
    <property type="entry name" value="Transferase"/>
    <property type="match status" value="1"/>
</dbReference>
<dbReference type="Proteomes" id="UP000189703">
    <property type="component" value="Unplaced"/>
</dbReference>
<dbReference type="eggNOG" id="ENOG502QPXT">
    <property type="taxonomic scope" value="Eukaryota"/>
</dbReference>
<reference evidence="4" key="1">
    <citation type="submission" date="2025-08" db="UniProtKB">
        <authorList>
            <consortium name="RefSeq"/>
        </authorList>
    </citation>
    <scope>IDENTIFICATION</scope>
</reference>
<keyword evidence="2" id="KW-0012">Acyltransferase</keyword>